<dbReference type="EMBL" id="JACVVK020000247">
    <property type="protein sequence ID" value="KAK7482328.1"/>
    <property type="molecule type" value="Genomic_DNA"/>
</dbReference>
<gene>
    <name evidence="1" type="ORF">BaRGS_00026456</name>
</gene>
<keyword evidence="2" id="KW-1185">Reference proteome</keyword>
<comment type="caution">
    <text evidence="1">The sequence shown here is derived from an EMBL/GenBank/DDBJ whole genome shotgun (WGS) entry which is preliminary data.</text>
</comment>
<proteinExistence type="predicted"/>
<evidence type="ECO:0000313" key="2">
    <source>
        <dbReference type="Proteomes" id="UP001519460"/>
    </source>
</evidence>
<accession>A0ABD0K5F9</accession>
<protein>
    <submittedName>
        <fullName evidence="1">Uncharacterized protein</fullName>
    </submittedName>
</protein>
<dbReference type="Proteomes" id="UP001519460">
    <property type="component" value="Unassembled WGS sequence"/>
</dbReference>
<evidence type="ECO:0000313" key="1">
    <source>
        <dbReference type="EMBL" id="KAK7482328.1"/>
    </source>
</evidence>
<sequence length="82" mass="9064">MTDTDFRTATSETDLGVCMDMMTSQMLGMGLDGGICMNDKTPDVKVFGSSPCRSFIEAYLQISFVVFELALAMHKADEFYSL</sequence>
<reference evidence="1 2" key="1">
    <citation type="journal article" date="2023" name="Sci. Data">
        <title>Genome assembly of the Korean intertidal mud-creeper Batillaria attramentaria.</title>
        <authorList>
            <person name="Patra A.K."/>
            <person name="Ho P.T."/>
            <person name="Jun S."/>
            <person name="Lee S.J."/>
            <person name="Kim Y."/>
            <person name="Won Y.J."/>
        </authorList>
    </citation>
    <scope>NUCLEOTIDE SEQUENCE [LARGE SCALE GENOMIC DNA]</scope>
    <source>
        <strain evidence="1">Wonlab-2016</strain>
    </source>
</reference>
<name>A0ABD0K5F9_9CAEN</name>
<dbReference type="AlphaFoldDB" id="A0ABD0K5F9"/>
<organism evidence="1 2">
    <name type="scientific">Batillaria attramentaria</name>
    <dbReference type="NCBI Taxonomy" id="370345"/>
    <lineage>
        <taxon>Eukaryota</taxon>
        <taxon>Metazoa</taxon>
        <taxon>Spiralia</taxon>
        <taxon>Lophotrochozoa</taxon>
        <taxon>Mollusca</taxon>
        <taxon>Gastropoda</taxon>
        <taxon>Caenogastropoda</taxon>
        <taxon>Sorbeoconcha</taxon>
        <taxon>Cerithioidea</taxon>
        <taxon>Batillariidae</taxon>
        <taxon>Batillaria</taxon>
    </lineage>
</organism>